<gene>
    <name evidence="1" type="ORF">MLD38_022919</name>
</gene>
<evidence type="ECO:0000313" key="1">
    <source>
        <dbReference type="EMBL" id="KAI4367149.1"/>
    </source>
</evidence>
<name>A0ACB9QM27_9MYRT</name>
<proteinExistence type="predicted"/>
<accession>A0ACB9QM27</accession>
<protein>
    <submittedName>
        <fullName evidence="1">Uncharacterized protein</fullName>
    </submittedName>
</protein>
<comment type="caution">
    <text evidence="1">The sequence shown here is derived from an EMBL/GenBank/DDBJ whole genome shotgun (WGS) entry which is preliminary data.</text>
</comment>
<evidence type="ECO:0000313" key="2">
    <source>
        <dbReference type="Proteomes" id="UP001057402"/>
    </source>
</evidence>
<reference evidence="2" key="1">
    <citation type="journal article" date="2023" name="Front. Plant Sci.">
        <title>Chromosomal-level genome assembly of Melastoma candidum provides insights into trichome evolution.</title>
        <authorList>
            <person name="Zhong Y."/>
            <person name="Wu W."/>
            <person name="Sun C."/>
            <person name="Zou P."/>
            <person name="Liu Y."/>
            <person name="Dai S."/>
            <person name="Zhou R."/>
        </authorList>
    </citation>
    <scope>NUCLEOTIDE SEQUENCE [LARGE SCALE GENOMIC DNA]</scope>
</reference>
<dbReference type="Proteomes" id="UP001057402">
    <property type="component" value="Chromosome 6"/>
</dbReference>
<sequence length="131" mass="14529">MCRWLYEIKVNDSKFHKWKGFYEEFASTEPSCWMTETDGIFKSNGPPHREAEDNGFVWEPESHAVASPRNGQRSNGRHGTPFSNSAGVSATVSPCKKISKGKELLHGTTDLQKSLRMLVNLQGGSEIIGAS</sequence>
<organism evidence="1 2">
    <name type="scientific">Melastoma candidum</name>
    <dbReference type="NCBI Taxonomy" id="119954"/>
    <lineage>
        <taxon>Eukaryota</taxon>
        <taxon>Viridiplantae</taxon>
        <taxon>Streptophyta</taxon>
        <taxon>Embryophyta</taxon>
        <taxon>Tracheophyta</taxon>
        <taxon>Spermatophyta</taxon>
        <taxon>Magnoliopsida</taxon>
        <taxon>eudicotyledons</taxon>
        <taxon>Gunneridae</taxon>
        <taxon>Pentapetalae</taxon>
        <taxon>rosids</taxon>
        <taxon>malvids</taxon>
        <taxon>Myrtales</taxon>
        <taxon>Melastomataceae</taxon>
        <taxon>Melastomatoideae</taxon>
        <taxon>Melastomateae</taxon>
        <taxon>Melastoma</taxon>
    </lineage>
</organism>
<keyword evidence="2" id="KW-1185">Reference proteome</keyword>
<dbReference type="EMBL" id="CM042885">
    <property type="protein sequence ID" value="KAI4367149.1"/>
    <property type="molecule type" value="Genomic_DNA"/>
</dbReference>